<accession>A0A1E7FKT4</accession>
<dbReference type="KEGG" id="fcy:FRACYDRAFT_268396"/>
<dbReference type="AlphaFoldDB" id="A0A1E7FKT4"/>
<dbReference type="Pfam" id="PF16016">
    <property type="entry name" value="VASt"/>
    <property type="match status" value="1"/>
</dbReference>
<evidence type="ECO:0000313" key="6">
    <source>
        <dbReference type="Proteomes" id="UP000095751"/>
    </source>
</evidence>
<organism evidence="5 6">
    <name type="scientific">Fragilariopsis cylindrus CCMP1102</name>
    <dbReference type="NCBI Taxonomy" id="635003"/>
    <lineage>
        <taxon>Eukaryota</taxon>
        <taxon>Sar</taxon>
        <taxon>Stramenopiles</taxon>
        <taxon>Ochrophyta</taxon>
        <taxon>Bacillariophyta</taxon>
        <taxon>Bacillariophyceae</taxon>
        <taxon>Bacillariophycidae</taxon>
        <taxon>Bacillariales</taxon>
        <taxon>Bacillariaceae</taxon>
        <taxon>Fragilariopsis</taxon>
    </lineage>
</organism>
<evidence type="ECO:0000313" key="5">
    <source>
        <dbReference type="EMBL" id="OEU18665.1"/>
    </source>
</evidence>
<dbReference type="Proteomes" id="UP000095751">
    <property type="component" value="Unassembled WGS sequence"/>
</dbReference>
<evidence type="ECO:0000256" key="3">
    <source>
        <dbReference type="SAM" id="Phobius"/>
    </source>
</evidence>
<reference evidence="5 6" key="1">
    <citation type="submission" date="2016-09" db="EMBL/GenBank/DDBJ databases">
        <title>Extensive genetic diversity and differential bi-allelic expression allows diatom success in the polar Southern Ocean.</title>
        <authorList>
            <consortium name="DOE Joint Genome Institute"/>
            <person name="Mock T."/>
            <person name="Otillar R.P."/>
            <person name="Strauss J."/>
            <person name="Dupont C."/>
            <person name="Frickenhaus S."/>
            <person name="Maumus F."/>
            <person name="Mcmullan M."/>
            <person name="Sanges R."/>
            <person name="Schmutz J."/>
            <person name="Toseland A."/>
            <person name="Valas R."/>
            <person name="Veluchamy A."/>
            <person name="Ward B.J."/>
            <person name="Allen A."/>
            <person name="Barry K."/>
            <person name="Falciatore A."/>
            <person name="Ferrante M."/>
            <person name="Fortunato A.E."/>
            <person name="Gloeckner G."/>
            <person name="Gruber A."/>
            <person name="Hipkin R."/>
            <person name="Janech M."/>
            <person name="Kroth P."/>
            <person name="Leese F."/>
            <person name="Lindquist E."/>
            <person name="Lyon B.R."/>
            <person name="Martin J."/>
            <person name="Mayer C."/>
            <person name="Parker M."/>
            <person name="Quesneville H."/>
            <person name="Raymond J."/>
            <person name="Uhlig C."/>
            <person name="Valentin K.U."/>
            <person name="Worden A.Z."/>
            <person name="Armbrust E.V."/>
            <person name="Bowler C."/>
            <person name="Green B."/>
            <person name="Moulton V."/>
            <person name="Van Oosterhout C."/>
            <person name="Grigoriev I."/>
        </authorList>
    </citation>
    <scope>NUCLEOTIDE SEQUENCE [LARGE SCALE GENOMIC DNA]</scope>
    <source>
        <strain evidence="5 6">CCMP1102</strain>
    </source>
</reference>
<feature type="transmembrane region" description="Helical" evidence="3">
    <location>
        <begin position="47"/>
        <end position="71"/>
    </location>
</feature>
<dbReference type="OrthoDB" id="42990at2759"/>
<evidence type="ECO:0000256" key="1">
    <source>
        <dbReference type="ARBA" id="ARBA00004370"/>
    </source>
</evidence>
<keyword evidence="3" id="KW-0812">Transmembrane</keyword>
<gene>
    <name evidence="5" type="ORF">FRACYDRAFT_268396</name>
</gene>
<dbReference type="GO" id="GO:0016020">
    <property type="term" value="C:membrane"/>
    <property type="evidence" value="ECO:0007669"/>
    <property type="project" value="UniProtKB-SubCell"/>
</dbReference>
<sequence length="336" mass="38180">MTNRDVAERRAKWLKIVESDDAKEGVVRRHGPLEYLMRLFRMTSMEVLAGFLALLYYTHWAVFTPICWFLYTFLIGETFRKYFLSSVTDEIFYYVEQKGMEMNIQIHDAESQTVCMLSALQEIRADSRALKKKQEKAGSVEGQADLLGPMLGPVIKDDKGPAPPIPDGFEIPENLEFVGLELNLLVGFKRLRWALLNSESTFMQDVVWKVELNYDSIETNEWNRHNNAIGSTTKLPDGVKEVDFIGAEKNSSYLMPKSAFVAANTAHETAFIESYNDYCFSLKLRALTPDVPYGSTFEAWTKYVVINTGNNSCKLICSVEAVFPNGPPMISRQIKS</sequence>
<dbReference type="EMBL" id="KV784356">
    <property type="protein sequence ID" value="OEU18665.1"/>
    <property type="molecule type" value="Genomic_DNA"/>
</dbReference>
<keyword evidence="2 3" id="KW-0472">Membrane</keyword>
<evidence type="ECO:0000259" key="4">
    <source>
        <dbReference type="PROSITE" id="PS51778"/>
    </source>
</evidence>
<feature type="domain" description="VASt" evidence="4">
    <location>
        <begin position="175"/>
        <end position="336"/>
    </location>
</feature>
<keyword evidence="6" id="KW-1185">Reference proteome</keyword>
<keyword evidence="3" id="KW-1133">Transmembrane helix</keyword>
<dbReference type="InParanoid" id="A0A1E7FKT4"/>
<dbReference type="PROSITE" id="PS51778">
    <property type="entry name" value="VAST"/>
    <property type="match status" value="1"/>
</dbReference>
<name>A0A1E7FKT4_9STRA</name>
<feature type="non-terminal residue" evidence="5">
    <location>
        <position position="336"/>
    </location>
</feature>
<proteinExistence type="predicted"/>
<dbReference type="InterPro" id="IPR031968">
    <property type="entry name" value="VASt"/>
</dbReference>
<comment type="subcellular location">
    <subcellularLocation>
        <location evidence="1">Membrane</location>
    </subcellularLocation>
</comment>
<evidence type="ECO:0000256" key="2">
    <source>
        <dbReference type="ARBA" id="ARBA00023136"/>
    </source>
</evidence>
<protein>
    <recommendedName>
        <fullName evidence="4">VASt domain-containing protein</fullName>
    </recommendedName>
</protein>